<organism evidence="3 4">
    <name type="scientific">Lentibacillus kapialis</name>
    <dbReference type="NCBI Taxonomy" id="340214"/>
    <lineage>
        <taxon>Bacteria</taxon>
        <taxon>Bacillati</taxon>
        <taxon>Bacillota</taxon>
        <taxon>Bacilli</taxon>
        <taxon>Bacillales</taxon>
        <taxon>Bacillaceae</taxon>
        <taxon>Lentibacillus</taxon>
    </lineage>
</organism>
<dbReference type="AlphaFoldDB" id="A0A917USQ0"/>
<gene>
    <name evidence="3" type="ORF">GCM10007063_01420</name>
</gene>
<keyword evidence="1" id="KW-0812">Transmembrane</keyword>
<sequence>MLKRNLQLFALNIGVIFLTVCLAASALTVLQFLNITFYFVLIYMVLTLATYTVKGGFYDGVAFGLRRFRSKISKDGDPLEDWREKAAPSARISMPFYKAVRFQTIALLLLLLILFLIYYK</sequence>
<comment type="caution">
    <text evidence="3">The sequence shown here is derived from an EMBL/GenBank/DDBJ whole genome shotgun (WGS) entry which is preliminary data.</text>
</comment>
<dbReference type="EMBL" id="BMNQ01000001">
    <property type="protein sequence ID" value="GGJ82629.1"/>
    <property type="molecule type" value="Genomic_DNA"/>
</dbReference>
<evidence type="ECO:0000313" key="4">
    <source>
        <dbReference type="Proteomes" id="UP000658382"/>
    </source>
</evidence>
<reference evidence="3" key="2">
    <citation type="submission" date="2020-09" db="EMBL/GenBank/DDBJ databases">
        <authorList>
            <person name="Sun Q."/>
            <person name="Ohkuma M."/>
        </authorList>
    </citation>
    <scope>NUCLEOTIDE SEQUENCE</scope>
    <source>
        <strain evidence="3">JCM 12580</strain>
    </source>
</reference>
<feature type="transmembrane region" description="Helical" evidence="1">
    <location>
        <begin position="35"/>
        <end position="57"/>
    </location>
</feature>
<accession>A0A917USQ0</accession>
<dbReference type="Pfam" id="PF13038">
    <property type="entry name" value="DUF3899"/>
    <property type="match status" value="1"/>
</dbReference>
<dbReference type="Proteomes" id="UP000658382">
    <property type="component" value="Unassembled WGS sequence"/>
</dbReference>
<feature type="domain" description="DUF3899" evidence="2">
    <location>
        <begin position="34"/>
        <end position="114"/>
    </location>
</feature>
<evidence type="ECO:0000259" key="2">
    <source>
        <dbReference type="Pfam" id="PF13038"/>
    </source>
</evidence>
<reference evidence="3" key="1">
    <citation type="journal article" date="2014" name="Int. J. Syst. Evol. Microbiol.">
        <title>Complete genome sequence of Corynebacterium casei LMG S-19264T (=DSM 44701T), isolated from a smear-ripened cheese.</title>
        <authorList>
            <consortium name="US DOE Joint Genome Institute (JGI-PGF)"/>
            <person name="Walter F."/>
            <person name="Albersmeier A."/>
            <person name="Kalinowski J."/>
            <person name="Ruckert C."/>
        </authorList>
    </citation>
    <scope>NUCLEOTIDE SEQUENCE</scope>
    <source>
        <strain evidence="3">JCM 12580</strain>
    </source>
</reference>
<protein>
    <recommendedName>
        <fullName evidence="2">DUF3899 domain-containing protein</fullName>
    </recommendedName>
</protein>
<keyword evidence="4" id="KW-1185">Reference proteome</keyword>
<keyword evidence="1" id="KW-0472">Membrane</keyword>
<name>A0A917USQ0_9BACI</name>
<evidence type="ECO:0000313" key="3">
    <source>
        <dbReference type="EMBL" id="GGJ82629.1"/>
    </source>
</evidence>
<dbReference type="RefSeq" id="WP_188631123.1">
    <property type="nucleotide sequence ID" value="NZ_BMNQ01000001.1"/>
</dbReference>
<dbReference type="InterPro" id="IPR025007">
    <property type="entry name" value="DUF3899"/>
</dbReference>
<feature type="transmembrane region" description="Helical" evidence="1">
    <location>
        <begin position="9"/>
        <end position="29"/>
    </location>
</feature>
<evidence type="ECO:0000256" key="1">
    <source>
        <dbReference type="SAM" id="Phobius"/>
    </source>
</evidence>
<proteinExistence type="predicted"/>
<keyword evidence="1" id="KW-1133">Transmembrane helix</keyword>
<feature type="transmembrane region" description="Helical" evidence="1">
    <location>
        <begin position="99"/>
        <end position="119"/>
    </location>
</feature>